<protein>
    <submittedName>
        <fullName evidence="1">Uncharacterized protein</fullName>
    </submittedName>
</protein>
<accession>A0A931HXS0</accession>
<keyword evidence="2" id="KW-1185">Reference proteome</keyword>
<evidence type="ECO:0000313" key="2">
    <source>
        <dbReference type="Proteomes" id="UP000614490"/>
    </source>
</evidence>
<organism evidence="1 2">
    <name type="scientific">Halobacillus yeomjeoni</name>
    <dbReference type="NCBI Taxonomy" id="311194"/>
    <lineage>
        <taxon>Bacteria</taxon>
        <taxon>Bacillati</taxon>
        <taxon>Bacillota</taxon>
        <taxon>Bacilli</taxon>
        <taxon>Bacillales</taxon>
        <taxon>Bacillaceae</taxon>
        <taxon>Halobacillus</taxon>
    </lineage>
</organism>
<reference evidence="1 2" key="1">
    <citation type="journal article" date="2005" name="Int. J. Syst. Evol. Microbiol.">
        <title>Halobacillus yeomjeoni sp. nov., isolated from a marine solar saltern in Korea.</title>
        <authorList>
            <person name="Yoon J.H."/>
            <person name="Kang S.J."/>
            <person name="Lee C.H."/>
            <person name="Oh H.W."/>
            <person name="Oh T.K."/>
        </authorList>
    </citation>
    <scope>NUCLEOTIDE SEQUENCE [LARGE SCALE GENOMIC DNA]</scope>
    <source>
        <strain evidence="1 2">KCTC 3957</strain>
    </source>
</reference>
<dbReference type="Proteomes" id="UP000614490">
    <property type="component" value="Unassembled WGS sequence"/>
</dbReference>
<dbReference type="AlphaFoldDB" id="A0A931HXS0"/>
<sequence length="170" mass="20353">MIDNKKTQLEKLLKNNKVKLAKRQLIRDLIKYHDIDVSGKEFVDYQTSEEVRKRVYNRIRRDQIKAIQSPYDVKTLISNIEFIFDMYKHNEDKVVWFYPSTYGFRIRSSDQLYLEYPLAISLQLSESKDLIIKLMLEMQDDLVVVSEELNFGFVLSVDEYSYVTIEYWGI</sequence>
<evidence type="ECO:0000313" key="1">
    <source>
        <dbReference type="EMBL" id="MBH0231396.1"/>
    </source>
</evidence>
<dbReference type="RefSeq" id="WP_197318021.1">
    <property type="nucleotide sequence ID" value="NZ_JADZSC010000003.1"/>
</dbReference>
<gene>
    <name evidence="1" type="ORF">H0267_14305</name>
</gene>
<comment type="caution">
    <text evidence="1">The sequence shown here is derived from an EMBL/GenBank/DDBJ whole genome shotgun (WGS) entry which is preliminary data.</text>
</comment>
<name>A0A931HXS0_9BACI</name>
<dbReference type="EMBL" id="JADZSC010000003">
    <property type="protein sequence ID" value="MBH0231396.1"/>
    <property type="molecule type" value="Genomic_DNA"/>
</dbReference>
<proteinExistence type="predicted"/>